<dbReference type="Proteomes" id="UP000253977">
    <property type="component" value="Unassembled WGS sequence"/>
</dbReference>
<dbReference type="InterPro" id="IPR041359">
    <property type="entry name" value="MetOD1"/>
</dbReference>
<comment type="caution">
    <text evidence="2">The sequence shown here is derived from an EMBL/GenBank/DDBJ whole genome shotgun (WGS) entry which is preliminary data.</text>
</comment>
<proteinExistence type="predicted"/>
<dbReference type="Pfam" id="PF18546">
    <property type="entry name" value="MetOD1"/>
    <property type="match status" value="1"/>
</dbReference>
<gene>
    <name evidence="2" type="ORF">DU478_03450</name>
</gene>
<dbReference type="OrthoDB" id="260231at2"/>
<evidence type="ECO:0000313" key="3">
    <source>
        <dbReference type="Proteomes" id="UP000253977"/>
    </source>
</evidence>
<organism evidence="2 3">
    <name type="scientific">Thalassococcus profundi</name>
    <dbReference type="NCBI Taxonomy" id="2282382"/>
    <lineage>
        <taxon>Bacteria</taxon>
        <taxon>Pseudomonadati</taxon>
        <taxon>Pseudomonadota</taxon>
        <taxon>Alphaproteobacteria</taxon>
        <taxon>Rhodobacterales</taxon>
        <taxon>Roseobacteraceae</taxon>
        <taxon>Thalassococcus</taxon>
    </lineage>
</organism>
<accession>A0A369TSM7</accession>
<dbReference type="AlphaFoldDB" id="A0A369TSM7"/>
<protein>
    <submittedName>
        <fullName evidence="2">Transcriptional regulator</fullName>
    </submittedName>
</protein>
<evidence type="ECO:0000313" key="2">
    <source>
        <dbReference type="EMBL" id="RDD67724.1"/>
    </source>
</evidence>
<sequence length="169" mass="18287">MNEHTNVFACAPIERNRDQFLRELLRELSAVLENTVGLDEAEGFISLVGARVGEMMNGEYRGAAGQSPLTLEQVADALVDLKRRIGGGFSVESLDESGITLVNTACPFGAYVRDRVSLCMMTSNVFGRIAADNLGYANVALEQTLARGDPGCRVVIRFDTTGSGRDYFG</sequence>
<reference evidence="2 3" key="1">
    <citation type="submission" date="2018-07" db="EMBL/GenBank/DDBJ databases">
        <title>Thalassococcus profundi sp. nov., a marine bacterium isolated from deep seawater of Okinawa Trough.</title>
        <authorList>
            <person name="Yu M."/>
        </authorList>
    </citation>
    <scope>NUCLEOTIDE SEQUENCE [LARGE SCALE GENOMIC DNA]</scope>
    <source>
        <strain evidence="2 3">WRAS1</strain>
    </source>
</reference>
<feature type="domain" description="Metanogen output" evidence="1">
    <location>
        <begin position="25"/>
        <end position="156"/>
    </location>
</feature>
<name>A0A369TSM7_9RHOB</name>
<dbReference type="RefSeq" id="WP_114509536.1">
    <property type="nucleotide sequence ID" value="NZ_QPMK01000002.1"/>
</dbReference>
<evidence type="ECO:0000259" key="1">
    <source>
        <dbReference type="Pfam" id="PF18546"/>
    </source>
</evidence>
<dbReference type="EMBL" id="QPMK01000002">
    <property type="protein sequence ID" value="RDD67724.1"/>
    <property type="molecule type" value="Genomic_DNA"/>
</dbReference>
<keyword evidence="3" id="KW-1185">Reference proteome</keyword>